<dbReference type="RefSeq" id="WP_143785460.1">
    <property type="nucleotide sequence ID" value="NZ_FUZP01000002.1"/>
</dbReference>
<feature type="signal peptide" evidence="1">
    <location>
        <begin position="1"/>
        <end position="26"/>
    </location>
</feature>
<organism evidence="2 3">
    <name type="scientific">Okibacterium fritillariae</name>
    <dbReference type="NCBI Taxonomy" id="123320"/>
    <lineage>
        <taxon>Bacteria</taxon>
        <taxon>Bacillati</taxon>
        <taxon>Actinomycetota</taxon>
        <taxon>Actinomycetes</taxon>
        <taxon>Micrococcales</taxon>
        <taxon>Microbacteriaceae</taxon>
        <taxon>Okibacterium</taxon>
    </lineage>
</organism>
<evidence type="ECO:0008006" key="4">
    <source>
        <dbReference type="Google" id="ProtNLM"/>
    </source>
</evidence>
<gene>
    <name evidence="2" type="ORF">SAMN06309945_2218</name>
</gene>
<dbReference type="AlphaFoldDB" id="A0A1T5KGS5"/>
<proteinExistence type="predicted"/>
<dbReference type="Proteomes" id="UP000190857">
    <property type="component" value="Unassembled WGS sequence"/>
</dbReference>
<name>A0A1T5KGS5_9MICO</name>
<feature type="chain" id="PRO_5039451272" description="Hemagglutinin" evidence="1">
    <location>
        <begin position="27"/>
        <end position="683"/>
    </location>
</feature>
<dbReference type="EMBL" id="FUZP01000002">
    <property type="protein sequence ID" value="SKC62924.1"/>
    <property type="molecule type" value="Genomic_DNA"/>
</dbReference>
<dbReference type="STRING" id="123320.SAMN06309945_2218"/>
<keyword evidence="3" id="KW-1185">Reference proteome</keyword>
<protein>
    <recommendedName>
        <fullName evidence="4">Hemagglutinin</fullName>
    </recommendedName>
</protein>
<evidence type="ECO:0000313" key="2">
    <source>
        <dbReference type="EMBL" id="SKC62924.1"/>
    </source>
</evidence>
<evidence type="ECO:0000256" key="1">
    <source>
        <dbReference type="SAM" id="SignalP"/>
    </source>
</evidence>
<dbReference type="OrthoDB" id="9764271at2"/>
<keyword evidence="1" id="KW-0732">Signal</keyword>
<evidence type="ECO:0000313" key="3">
    <source>
        <dbReference type="Proteomes" id="UP000190857"/>
    </source>
</evidence>
<reference evidence="2 3" key="1">
    <citation type="submission" date="2017-02" db="EMBL/GenBank/DDBJ databases">
        <authorList>
            <person name="Peterson S.W."/>
        </authorList>
    </citation>
    <scope>NUCLEOTIDE SEQUENCE [LARGE SCALE GENOMIC DNA]</scope>
    <source>
        <strain evidence="2 3">VKM Ac-2059</strain>
    </source>
</reference>
<accession>A0A1T5KGS5</accession>
<sequence>MSLPKIASSIVAVLALIGSIALTAPAAPAQAANGADFRADMIISDEAFFNNNAMTEAQVQSFLESKEAGCTAKNGQPCLKDYRVTSSDKAPQGANHCGAYTGEANERASRVIWKVAQACRINPQVLLVTLQKERGLVTNTAPISADYKVSMGYACPDTAACDTQFFGFFNQMYKAAWQFRQYTVSPNYWRYKIGNVSVQWHPNAACGSTVVNIKNQATANLYNYTPYQPNAAALRNMYAVGDSCSSYGNRNFFAYFTDWFGSTSYQKPLVGSVDNITASFDTVQVRGWALDPDSKANLAALVKIDGKDAGMLNTDKSRPDVARVYPDWGAQRGYEGEFTVAGGGKHEVCVLAVSASQITPLKCSTVDVPSASPTTALDVVSGIGKVHIEGWAFDPEQPQKQLEVHVYVDGRGTPYVANSPRADVGRVYPAAGPNHGFNLDIAASDGTHDVCVFAINIGKGSNKLLTCESVTVRSGAPIGVVDSVAVKPGSVTVTGWTLDPDTAASNDVHIYVDGKGQSLTASANRPDIARVYPGYGSAHGFSKSFDLKPGAHSVCVFGINKVGPGGNTLMNCSDVTVPGGSPFGVVDSVSVSGKDITAQGWVIDPDTQAAADVHLYVNGKGYSFPANAVRPDIARIYPMYGGNHGFAKTVTVDKAGSYSVCAFGINTGSGSDTLMYCTDVTVR</sequence>